<keyword evidence="6 11" id="KW-0547">Nucleotide-binding</keyword>
<evidence type="ECO:0000256" key="8">
    <source>
        <dbReference type="ARBA" id="ARBA00022840"/>
    </source>
</evidence>
<comment type="caution">
    <text evidence="15">The sequence shown here is derived from an EMBL/GenBank/DDBJ whole genome shotgun (WGS) entry which is preliminary data.</text>
</comment>
<dbReference type="InterPro" id="IPR032828">
    <property type="entry name" value="PolyA_RNA-bd"/>
</dbReference>
<feature type="binding site" evidence="11">
    <location>
        <position position="160"/>
    </location>
    <ligand>
        <name>ATP</name>
        <dbReference type="ChEBI" id="CHEBI:30616"/>
    </ligand>
</feature>
<dbReference type="PANTHER" id="PTHR46173">
    <property type="entry name" value="CCA TRNA NUCLEOTIDYLTRANSFERASE 1, MITOCHONDRIAL"/>
    <property type="match status" value="1"/>
</dbReference>
<feature type="binding site" evidence="11">
    <location>
        <position position="117"/>
    </location>
    <ligand>
        <name>ATP</name>
        <dbReference type="ChEBI" id="CHEBI:30616"/>
    </ligand>
</feature>
<gene>
    <name evidence="11 15" type="primary">cca</name>
    <name evidence="15" type="ORF">GCM10007216_17730</name>
</gene>
<dbReference type="InterPro" id="IPR043519">
    <property type="entry name" value="NT_sf"/>
</dbReference>
<dbReference type="PANTHER" id="PTHR46173:SF1">
    <property type="entry name" value="CCA TRNA NUCLEOTIDYLTRANSFERASE 1, MITOCHONDRIAL"/>
    <property type="match status" value="1"/>
</dbReference>
<feature type="binding site" evidence="11">
    <location>
        <position position="46"/>
    </location>
    <ligand>
        <name>Mg(2+)</name>
        <dbReference type="ChEBI" id="CHEBI:18420"/>
    </ligand>
</feature>
<feature type="binding site" evidence="11">
    <location>
        <position position="163"/>
    </location>
    <ligand>
        <name>CTP</name>
        <dbReference type="ChEBI" id="CHEBI:37563"/>
    </ligand>
</feature>
<keyword evidence="10 11" id="KW-0694">RNA-binding</keyword>
<keyword evidence="3 11" id="KW-0819">tRNA processing</keyword>
<feature type="binding site" evidence="11">
    <location>
        <position position="48"/>
    </location>
    <ligand>
        <name>Mg(2+)</name>
        <dbReference type="ChEBI" id="CHEBI:18420"/>
    </ligand>
</feature>
<feature type="binding site" evidence="11">
    <location>
        <position position="163"/>
    </location>
    <ligand>
        <name>ATP</name>
        <dbReference type="ChEBI" id="CHEBI:30616"/>
    </ligand>
</feature>
<evidence type="ECO:0000259" key="12">
    <source>
        <dbReference type="Pfam" id="PF01743"/>
    </source>
</evidence>
<dbReference type="Gene3D" id="1.10.246.80">
    <property type="match status" value="1"/>
</dbReference>
<protein>
    <recommendedName>
        <fullName evidence="11">CCA-adding enzyme</fullName>
        <ecNumber evidence="11">2.7.7.72</ecNumber>
    </recommendedName>
    <alternativeName>
        <fullName evidence="11">CCA tRNA nucleotidyltransferase</fullName>
    </alternativeName>
    <alternativeName>
        <fullName evidence="11">tRNA CCA-pyrophosphorylase</fullName>
    </alternativeName>
    <alternativeName>
        <fullName evidence="11">tRNA adenylyl-/cytidylyl- transferase</fullName>
    </alternativeName>
    <alternativeName>
        <fullName evidence="11">tRNA nucleotidyltransferase</fullName>
    </alternativeName>
    <alternativeName>
        <fullName evidence="11">tRNA-NT</fullName>
    </alternativeName>
</protein>
<feature type="binding site" evidence="11">
    <location>
        <position position="166"/>
    </location>
    <ligand>
        <name>ATP</name>
        <dbReference type="ChEBI" id="CHEBI:30616"/>
    </ligand>
</feature>
<feature type="binding site" evidence="11">
    <location>
        <position position="169"/>
    </location>
    <ligand>
        <name>CTP</name>
        <dbReference type="ChEBI" id="CHEBI:37563"/>
    </ligand>
</feature>
<comment type="catalytic activity">
    <reaction evidence="11">
        <text>a tRNA with a 3' CCA end + 2 CTP + ATP = a tRNA with a 3' CCACCA end + 3 diphosphate</text>
        <dbReference type="Rhea" id="RHEA:76235"/>
        <dbReference type="Rhea" id="RHEA-COMP:10468"/>
        <dbReference type="Rhea" id="RHEA-COMP:18655"/>
        <dbReference type="ChEBI" id="CHEBI:30616"/>
        <dbReference type="ChEBI" id="CHEBI:33019"/>
        <dbReference type="ChEBI" id="CHEBI:37563"/>
        <dbReference type="ChEBI" id="CHEBI:83071"/>
        <dbReference type="ChEBI" id="CHEBI:195187"/>
    </reaction>
</comment>
<dbReference type="HAMAP" id="MF_01263">
    <property type="entry name" value="CCA_bact_type3"/>
    <property type="match status" value="1"/>
</dbReference>
<evidence type="ECO:0000256" key="3">
    <source>
        <dbReference type="ARBA" id="ARBA00022694"/>
    </source>
</evidence>
<comment type="subunit">
    <text evidence="11">Homodimer.</text>
</comment>
<feature type="domain" description="Poly A polymerase head" evidence="12">
    <location>
        <begin position="28"/>
        <end position="147"/>
    </location>
</feature>
<dbReference type="Pfam" id="PF13735">
    <property type="entry name" value="tRNA_NucTran2_2"/>
    <property type="match status" value="1"/>
</dbReference>
<reference evidence="16" key="1">
    <citation type="journal article" date="2019" name="Int. J. Syst. Evol. Microbiol.">
        <title>The Global Catalogue of Microorganisms (GCM) 10K type strain sequencing project: providing services to taxonomists for standard genome sequencing and annotation.</title>
        <authorList>
            <consortium name="The Broad Institute Genomics Platform"/>
            <consortium name="The Broad Institute Genome Sequencing Center for Infectious Disease"/>
            <person name="Wu L."/>
            <person name="Ma J."/>
        </authorList>
    </citation>
    <scope>NUCLEOTIDE SEQUENCE [LARGE SCALE GENOMIC DNA]</scope>
    <source>
        <strain evidence="16">CCM 7282</strain>
    </source>
</reference>
<feature type="domain" description="tRNA nucleotidyltransferase/poly(A) polymerase RNA and SrmB- binding" evidence="13">
    <location>
        <begin position="175"/>
        <end position="234"/>
    </location>
</feature>
<comment type="function">
    <text evidence="11">Catalyzes the addition and repair of the essential 3'-terminal CCA sequence in tRNAs without using a nucleic acid template. Adds these three nucleotides in the order of C, C, and A to the tRNA nucleotide-73, using CTP and ATP as substrates and producing inorganic pyrophosphate. tRNA 3'-terminal CCA addition is required both for tRNA processing and repair. Also involved in tRNA surveillance by mediating tandem CCA addition to generate a CCACCA at the 3' terminus of unstable tRNAs. While stable tRNAs receive only 3'-terminal CCA, unstable tRNAs are marked with CCACCA and rapidly degraded.</text>
</comment>
<feature type="binding site" evidence="11">
    <location>
        <position position="166"/>
    </location>
    <ligand>
        <name>CTP</name>
        <dbReference type="ChEBI" id="CHEBI:37563"/>
    </ligand>
</feature>
<name>A0ABQ1NZE2_9BACI</name>
<feature type="binding site" evidence="11">
    <location>
        <position position="160"/>
    </location>
    <ligand>
        <name>CTP</name>
        <dbReference type="ChEBI" id="CHEBI:37563"/>
    </ligand>
</feature>
<feature type="domain" description="CCA-adding enzyme C-terminal" evidence="14">
    <location>
        <begin position="262"/>
        <end position="398"/>
    </location>
</feature>
<keyword evidence="7 11" id="KW-0692">RNA repair</keyword>
<feature type="binding site" evidence="11">
    <location>
        <position position="33"/>
    </location>
    <ligand>
        <name>CTP</name>
        <dbReference type="ChEBI" id="CHEBI:37563"/>
    </ligand>
</feature>
<evidence type="ECO:0000256" key="10">
    <source>
        <dbReference type="ARBA" id="ARBA00022884"/>
    </source>
</evidence>
<evidence type="ECO:0000313" key="15">
    <source>
        <dbReference type="EMBL" id="GGC87455.1"/>
    </source>
</evidence>
<keyword evidence="8 11" id="KW-0067">ATP-binding</keyword>
<feature type="binding site" evidence="11">
    <location>
        <position position="169"/>
    </location>
    <ligand>
        <name>ATP</name>
        <dbReference type="ChEBI" id="CHEBI:30616"/>
    </ligand>
</feature>
<evidence type="ECO:0000259" key="14">
    <source>
        <dbReference type="Pfam" id="PF13735"/>
    </source>
</evidence>
<dbReference type="EMBL" id="BMCJ01000003">
    <property type="protein sequence ID" value="GGC87455.1"/>
    <property type="molecule type" value="Genomic_DNA"/>
</dbReference>
<accession>A0ABQ1NZE2</accession>
<feature type="binding site" evidence="11">
    <location>
        <position position="33"/>
    </location>
    <ligand>
        <name>ATP</name>
        <dbReference type="ChEBI" id="CHEBI:30616"/>
    </ligand>
</feature>
<comment type="cofactor">
    <cofactor evidence="1 11">
        <name>Mg(2+)</name>
        <dbReference type="ChEBI" id="CHEBI:18420"/>
    </cofactor>
</comment>
<comment type="catalytic activity">
    <reaction evidence="11">
        <text>a tRNA precursor + 2 CTP + ATP = a tRNA with a 3' CCA end + 3 diphosphate</text>
        <dbReference type="Rhea" id="RHEA:14433"/>
        <dbReference type="Rhea" id="RHEA-COMP:10465"/>
        <dbReference type="Rhea" id="RHEA-COMP:10468"/>
        <dbReference type="ChEBI" id="CHEBI:30616"/>
        <dbReference type="ChEBI" id="CHEBI:33019"/>
        <dbReference type="ChEBI" id="CHEBI:37563"/>
        <dbReference type="ChEBI" id="CHEBI:74896"/>
        <dbReference type="ChEBI" id="CHEBI:83071"/>
        <dbReference type="EC" id="2.7.7.72"/>
    </reaction>
</comment>
<keyword evidence="4 11" id="KW-0548">Nucleotidyltransferase</keyword>
<dbReference type="InterPro" id="IPR023068">
    <property type="entry name" value="CCA-adding_enz_firmicutes"/>
</dbReference>
<evidence type="ECO:0000256" key="4">
    <source>
        <dbReference type="ARBA" id="ARBA00022695"/>
    </source>
</evidence>
<feature type="binding site" evidence="11">
    <location>
        <position position="36"/>
    </location>
    <ligand>
        <name>CTP</name>
        <dbReference type="ChEBI" id="CHEBI:37563"/>
    </ligand>
</feature>
<keyword evidence="16" id="KW-1185">Reference proteome</keyword>
<evidence type="ECO:0000256" key="5">
    <source>
        <dbReference type="ARBA" id="ARBA00022723"/>
    </source>
</evidence>
<evidence type="ECO:0000256" key="1">
    <source>
        <dbReference type="ARBA" id="ARBA00001946"/>
    </source>
</evidence>
<evidence type="ECO:0000256" key="2">
    <source>
        <dbReference type="ARBA" id="ARBA00022679"/>
    </source>
</evidence>
<evidence type="ECO:0000256" key="11">
    <source>
        <dbReference type="HAMAP-Rule" id="MF_01263"/>
    </source>
</evidence>
<dbReference type="InterPro" id="IPR032810">
    <property type="entry name" value="CCA-adding_enz_C"/>
</dbReference>
<evidence type="ECO:0000256" key="6">
    <source>
        <dbReference type="ARBA" id="ARBA00022741"/>
    </source>
</evidence>
<dbReference type="Gene3D" id="1.10.3090.10">
    <property type="entry name" value="cca-adding enzyme, domain 2"/>
    <property type="match status" value="1"/>
</dbReference>
<feature type="binding site" evidence="11">
    <location>
        <position position="117"/>
    </location>
    <ligand>
        <name>CTP</name>
        <dbReference type="ChEBI" id="CHEBI:37563"/>
    </ligand>
</feature>
<evidence type="ECO:0000313" key="16">
    <source>
        <dbReference type="Proteomes" id="UP000619534"/>
    </source>
</evidence>
<sequence length="407" mass="46889">MNVNITQIPAFQQALPVLERIEKHGFQAFFVGGSVRDALIGKDIVDVDIASSATPQDIKTLFKKVIPVGIEHGTVIIRYEGQSYEVTTFRSESGYEDHRHPDKVEFVTDIELDLARRDFTINAMALNRDGRVMDPFEGLQAIKDKKIQAVGDPLERFEEDPLRIMRAIRFSSQLGFHIEKNTSAAILKQGEWLKEIAVERIAVEFEKLFRGEYLIQAVEACKQSGIHRFFPVFKQYPFLFDYAKGITYPLDDFAELISFFVFYHPEVTVDDWVKQWKLSRRLKYNAKAYVEALEQYKLRGLDEWLVYNMPPHLDKGFIRLVGLLFPDMSSGYANKLTSIRKNLVITDRSEIELSAAHLMEMFPDVPKGPWIGELLVSLEKKVVSMELANDYNEIKEWVQAWNPPGKD</sequence>
<organism evidence="15 16">
    <name type="scientific">Thalassobacillus devorans</name>
    <dbReference type="NCBI Taxonomy" id="279813"/>
    <lineage>
        <taxon>Bacteria</taxon>
        <taxon>Bacillati</taxon>
        <taxon>Bacillota</taxon>
        <taxon>Bacilli</taxon>
        <taxon>Bacillales</taxon>
        <taxon>Bacillaceae</taxon>
        <taxon>Thalassobacillus</taxon>
    </lineage>
</organism>
<dbReference type="NCBIfam" id="NF009814">
    <property type="entry name" value="PRK13299.1"/>
    <property type="match status" value="1"/>
</dbReference>
<dbReference type="Proteomes" id="UP000619534">
    <property type="component" value="Unassembled WGS sequence"/>
</dbReference>
<keyword evidence="2 11" id="KW-0808">Transferase</keyword>
<dbReference type="SUPFAM" id="SSF81301">
    <property type="entry name" value="Nucleotidyltransferase"/>
    <property type="match status" value="1"/>
</dbReference>
<comment type="miscellaneous">
    <text evidence="11">A single active site specifically recognizes both ATP and CTP and is responsible for their addition.</text>
</comment>
<dbReference type="InterPro" id="IPR002646">
    <property type="entry name" value="PolA_pol_head_dom"/>
</dbReference>
<keyword evidence="9 11" id="KW-0460">Magnesium</keyword>
<dbReference type="Pfam" id="PF12627">
    <property type="entry name" value="PolyA_pol_RNAbd"/>
    <property type="match status" value="1"/>
</dbReference>
<evidence type="ECO:0000256" key="7">
    <source>
        <dbReference type="ARBA" id="ARBA00022800"/>
    </source>
</evidence>
<dbReference type="InterPro" id="IPR050264">
    <property type="entry name" value="Bact_CCA-adding_enz_type3_sf"/>
</dbReference>
<dbReference type="RefSeq" id="WP_062446337.1">
    <property type="nucleotide sequence ID" value="NZ_BMCJ01000003.1"/>
</dbReference>
<dbReference type="SUPFAM" id="SSF81891">
    <property type="entry name" value="Poly A polymerase C-terminal region-like"/>
    <property type="match status" value="1"/>
</dbReference>
<feature type="binding site" evidence="11">
    <location>
        <position position="36"/>
    </location>
    <ligand>
        <name>ATP</name>
        <dbReference type="ChEBI" id="CHEBI:30616"/>
    </ligand>
</feature>
<dbReference type="EC" id="2.7.7.72" evidence="11"/>
<keyword evidence="5 11" id="KW-0479">Metal-binding</keyword>
<evidence type="ECO:0000256" key="9">
    <source>
        <dbReference type="ARBA" id="ARBA00022842"/>
    </source>
</evidence>
<dbReference type="Pfam" id="PF01743">
    <property type="entry name" value="PolyA_pol"/>
    <property type="match status" value="1"/>
</dbReference>
<proteinExistence type="inferred from homology"/>
<evidence type="ECO:0000259" key="13">
    <source>
        <dbReference type="Pfam" id="PF12627"/>
    </source>
</evidence>
<comment type="similarity">
    <text evidence="11">Belongs to the tRNA nucleotidyltransferase/poly(A) polymerase family. Bacterial CCA-adding enzyme type 3 subfamily.</text>
</comment>
<dbReference type="CDD" id="cd05398">
    <property type="entry name" value="NT_ClassII-CCAase"/>
    <property type="match status" value="1"/>
</dbReference>
<dbReference type="Gene3D" id="3.30.460.10">
    <property type="entry name" value="Beta Polymerase, domain 2"/>
    <property type="match status" value="1"/>
</dbReference>